<comment type="caution">
    <text evidence="1">The sequence shown here is derived from an EMBL/GenBank/DDBJ whole genome shotgun (WGS) entry which is preliminary data.</text>
</comment>
<organism evidence="1 2">
    <name type="scientific">Phaseolus coccineus</name>
    <name type="common">Scarlet runner bean</name>
    <name type="synonym">Phaseolus multiflorus</name>
    <dbReference type="NCBI Taxonomy" id="3886"/>
    <lineage>
        <taxon>Eukaryota</taxon>
        <taxon>Viridiplantae</taxon>
        <taxon>Streptophyta</taxon>
        <taxon>Embryophyta</taxon>
        <taxon>Tracheophyta</taxon>
        <taxon>Spermatophyta</taxon>
        <taxon>Magnoliopsida</taxon>
        <taxon>eudicotyledons</taxon>
        <taxon>Gunneridae</taxon>
        <taxon>Pentapetalae</taxon>
        <taxon>rosids</taxon>
        <taxon>fabids</taxon>
        <taxon>Fabales</taxon>
        <taxon>Fabaceae</taxon>
        <taxon>Papilionoideae</taxon>
        <taxon>50 kb inversion clade</taxon>
        <taxon>NPAAA clade</taxon>
        <taxon>indigoferoid/millettioid clade</taxon>
        <taxon>Phaseoleae</taxon>
        <taxon>Phaseolus</taxon>
    </lineage>
</organism>
<dbReference type="InterPro" id="IPR006873">
    <property type="entry name" value="DUF620"/>
</dbReference>
<name>A0AAN9QKP9_PHACN</name>
<dbReference type="EMBL" id="JAYMYR010000010">
    <property type="protein sequence ID" value="KAK7334893.1"/>
    <property type="molecule type" value="Genomic_DNA"/>
</dbReference>
<accession>A0AAN9QKP9</accession>
<reference evidence="1 2" key="1">
    <citation type="submission" date="2024-01" db="EMBL/GenBank/DDBJ databases">
        <title>The genomes of 5 underutilized Papilionoideae crops provide insights into root nodulation and disease resistanc.</title>
        <authorList>
            <person name="Jiang F."/>
        </authorList>
    </citation>
    <scope>NUCLEOTIDE SEQUENCE [LARGE SCALE GENOMIC DNA]</scope>
    <source>
        <strain evidence="1">JINMINGXINNONG_FW02</strain>
        <tissue evidence="1">Leaves</tissue>
    </source>
</reference>
<protein>
    <recommendedName>
        <fullName evidence="3">C-type mannose receptor 2</fullName>
    </recommendedName>
</protein>
<sequence>MGPRVAWGIASSPAFNSIPFSLPNNHYSQDSYMPQMGSRARWRQSWAPQPLTPLIEGPGPEMQEKGTKKESSWEVIREWFRTQKISPGGSFSQSFYGTIHAKTQDLRLLLGVLGCPLAPIPSAHDPALSIHIKDTPFETSTAKYIIQQYLAATGCLKQQKDTKNMYATGMVKMICCETEISSGKNVKCLGTRSSENGCFVLWQMLPGMWSLELVVGDHKVVAGSNGKTVWRHTPWLGTHAAKGPQRPLRRIIQGLDPKTTASLFTNAQCLGENRIGTVDCFVLKVSADRAAVVERSEGPAEVIRHILYGYFCQKSGLLIYLEDSHLTRVPTQDNDTVFWETTIGSSISDYRDVDGVLIAHQGRSIATVFRFGELSMQHSRTRMEEIWTIDDVMFNVPGLSMDHFIPPADIFNNISSP</sequence>
<dbReference type="AlphaFoldDB" id="A0AAN9QKP9"/>
<dbReference type="PANTHER" id="PTHR31300:SF34">
    <property type="entry name" value="PLANT_T8K14-16 PROTEIN"/>
    <property type="match status" value="1"/>
</dbReference>
<evidence type="ECO:0008006" key="3">
    <source>
        <dbReference type="Google" id="ProtNLM"/>
    </source>
</evidence>
<evidence type="ECO:0000313" key="1">
    <source>
        <dbReference type="EMBL" id="KAK7334893.1"/>
    </source>
</evidence>
<keyword evidence="2" id="KW-1185">Reference proteome</keyword>
<proteinExistence type="predicted"/>
<dbReference type="PANTHER" id="PTHR31300">
    <property type="entry name" value="LIPASE"/>
    <property type="match status" value="1"/>
</dbReference>
<dbReference type="Pfam" id="PF04788">
    <property type="entry name" value="DUF620"/>
    <property type="match status" value="1"/>
</dbReference>
<evidence type="ECO:0000313" key="2">
    <source>
        <dbReference type="Proteomes" id="UP001374584"/>
    </source>
</evidence>
<dbReference type="Proteomes" id="UP001374584">
    <property type="component" value="Unassembled WGS sequence"/>
</dbReference>
<gene>
    <name evidence="1" type="ORF">VNO80_26659</name>
</gene>